<evidence type="ECO:0000256" key="17">
    <source>
        <dbReference type="ARBA" id="ARBA00031332"/>
    </source>
</evidence>
<keyword evidence="11" id="KW-0498">Mitosis</keyword>
<dbReference type="Gene3D" id="2.60.200.20">
    <property type="match status" value="1"/>
</dbReference>
<dbReference type="GO" id="GO:0005634">
    <property type="term" value="C:nucleus"/>
    <property type="evidence" value="ECO:0007669"/>
    <property type="project" value="TreeGrafter"/>
</dbReference>
<evidence type="ECO:0000259" key="19">
    <source>
        <dbReference type="PROSITE" id="PS50006"/>
    </source>
</evidence>
<proteinExistence type="inferred from homology"/>
<keyword evidence="12" id="KW-0833">Ubl conjugation pathway</keyword>
<dbReference type="PANTHER" id="PTHR16079:SF4">
    <property type="entry name" value="E3 UBIQUITIN-PROTEIN LIGASE CHFR"/>
    <property type="match status" value="1"/>
</dbReference>
<evidence type="ECO:0000256" key="6">
    <source>
        <dbReference type="ARBA" id="ARBA00017908"/>
    </source>
</evidence>
<evidence type="ECO:0000256" key="3">
    <source>
        <dbReference type="ARBA" id="ARBA00004906"/>
    </source>
</evidence>
<dbReference type="InterPro" id="IPR001841">
    <property type="entry name" value="Znf_RING"/>
</dbReference>
<evidence type="ECO:0000313" key="22">
    <source>
        <dbReference type="Proteomes" id="UP001165289"/>
    </source>
</evidence>
<dbReference type="InterPro" id="IPR052256">
    <property type="entry name" value="E3_ubiquitin-ligase_CHFR"/>
</dbReference>
<keyword evidence="22" id="KW-1185">Reference proteome</keyword>
<dbReference type="EMBL" id="JAKMXF010000222">
    <property type="protein sequence ID" value="KAI6654323.1"/>
    <property type="molecule type" value="Genomic_DNA"/>
</dbReference>
<comment type="pathway">
    <text evidence="3">Protein modification; protein ubiquitination.</text>
</comment>
<dbReference type="PROSITE" id="PS50089">
    <property type="entry name" value="ZF_RING_2"/>
    <property type="match status" value="1"/>
</dbReference>
<comment type="catalytic activity">
    <reaction evidence="1">
        <text>S-ubiquitinyl-[E2 ubiquitin-conjugating enzyme]-L-cysteine + [acceptor protein]-L-lysine = [E2 ubiquitin-conjugating enzyme]-L-cysteine + N(6)-ubiquitinyl-[acceptor protein]-L-lysine.</text>
        <dbReference type="EC" id="2.3.2.27"/>
    </reaction>
</comment>
<evidence type="ECO:0000256" key="18">
    <source>
        <dbReference type="PROSITE-ProRule" id="PRU00175"/>
    </source>
</evidence>
<dbReference type="GO" id="GO:0061630">
    <property type="term" value="F:ubiquitin protein ligase activity"/>
    <property type="evidence" value="ECO:0007669"/>
    <property type="project" value="UniProtKB-EC"/>
</dbReference>
<dbReference type="SMART" id="SM00240">
    <property type="entry name" value="FHA"/>
    <property type="match status" value="1"/>
</dbReference>
<keyword evidence="8" id="KW-0808">Transferase</keyword>
<dbReference type="GO" id="GO:0016567">
    <property type="term" value="P:protein ubiquitination"/>
    <property type="evidence" value="ECO:0007669"/>
    <property type="project" value="TreeGrafter"/>
</dbReference>
<dbReference type="EC" id="2.3.2.27" evidence="5"/>
<keyword evidence="15" id="KW-0131">Cell cycle</keyword>
<dbReference type="GO" id="GO:0051301">
    <property type="term" value="P:cell division"/>
    <property type="evidence" value="ECO:0007669"/>
    <property type="project" value="UniProtKB-KW"/>
</dbReference>
<dbReference type="Pfam" id="PF17979">
    <property type="entry name" value="zf-CRD"/>
    <property type="match status" value="1"/>
</dbReference>
<dbReference type="Gene3D" id="3.30.40.140">
    <property type="match status" value="1"/>
</dbReference>
<dbReference type="InterPro" id="IPR013083">
    <property type="entry name" value="Znf_RING/FYVE/PHD"/>
</dbReference>
<protein>
    <recommendedName>
        <fullName evidence="6">E3 ubiquitin-protein ligase CHFR</fullName>
        <ecNumber evidence="5">2.3.2.27</ecNumber>
    </recommendedName>
    <alternativeName>
        <fullName evidence="17">Checkpoint with forkhead and RING finger domains protein</fullName>
    </alternativeName>
    <alternativeName>
        <fullName evidence="16">RING-type E3 ubiquitin transferase CHFR</fullName>
    </alternativeName>
</protein>
<evidence type="ECO:0000256" key="9">
    <source>
        <dbReference type="ARBA" id="ARBA00022723"/>
    </source>
</evidence>
<evidence type="ECO:0000256" key="15">
    <source>
        <dbReference type="ARBA" id="ARBA00023306"/>
    </source>
</evidence>
<evidence type="ECO:0000256" key="2">
    <source>
        <dbReference type="ARBA" id="ARBA00004322"/>
    </source>
</evidence>
<sequence>MASTHCEWGKLEVVKNDSKSDQIILSKTEFTIGRKPTCDYSIVDNPYLSGVHAKFNFHEVTELSYLTDLSANGILLNTVRIKKNTNVELHNGDKITLVMKGASHRLNLHLRLHLLSGENAGESESPFEVKLGQIEAEENGELVKEKPNYCDEDTTVSAIDTLKKVESISMKQVEVLTKAGYNKIPAITHSESFEEQLLCGVCQEIMHMAVSLQPCLHSYCAGCYSEWMEISKDCPACRATVDRIAKNHLVNNLIESYLKSNPGKRRNPECIAELDKKNKITEDLLYPPKRRAHTFLEEDEYYSPSDEEFLAVPPFFPTLLPTHTPFSTSLFSMPGIFTKCRQCPGFIGIDLTGTTPVVTLSSYKCPLTAPTHLICMCCNQPMPDRSTCTDLSVPPQHCDVCKNAYCHMYWGCAGVSCNGCLNEFRNYSFDPAVMLDIVNRNAIESDILTQYLEKKKISINQMLLECLQKLDENEYKCTDSRSSLISAKTRICYGCALKNFRDLAFLYRKDIPLTDLPDDIAARPVCYYGRACKTQTHKPIHASKYNHACEQTRFT</sequence>
<dbReference type="PROSITE" id="PS50006">
    <property type="entry name" value="FHA_DOMAIN"/>
    <property type="match status" value="1"/>
</dbReference>
<dbReference type="FunFam" id="3.30.40.10:FF:000203">
    <property type="entry name" value="E3 ubiquitin-protein ligase CHFR isoform X1"/>
    <property type="match status" value="1"/>
</dbReference>
<reference evidence="21 22" key="1">
    <citation type="journal article" date="2023" name="BMC Biol.">
        <title>The compact genome of the sponge Oopsacas minuta (Hexactinellida) is lacking key metazoan core genes.</title>
        <authorList>
            <person name="Santini S."/>
            <person name="Schenkelaars Q."/>
            <person name="Jourda C."/>
            <person name="Duchesne M."/>
            <person name="Belahbib H."/>
            <person name="Rocher C."/>
            <person name="Selva M."/>
            <person name="Riesgo A."/>
            <person name="Vervoort M."/>
            <person name="Leys S.P."/>
            <person name="Kodjabachian L."/>
            <person name="Le Bivic A."/>
            <person name="Borchiellini C."/>
            <person name="Claverie J.M."/>
            <person name="Renard E."/>
        </authorList>
    </citation>
    <scope>NUCLEOTIDE SEQUENCE [LARGE SCALE GENOMIC DNA]</scope>
    <source>
        <strain evidence="21">SPO-2</strain>
    </source>
</reference>
<keyword evidence="14" id="KW-0539">Nucleus</keyword>
<keyword evidence="9" id="KW-0479">Metal-binding</keyword>
<dbReference type="InterPro" id="IPR040909">
    <property type="entry name" value="CHFR_Znf-CRD"/>
</dbReference>
<evidence type="ECO:0000256" key="8">
    <source>
        <dbReference type="ARBA" id="ARBA00022679"/>
    </source>
</evidence>
<keyword evidence="7" id="KW-0132">Cell division</keyword>
<name>A0AAV7K055_9METZ</name>
<comment type="caution">
    <text evidence="21">The sequence shown here is derived from an EMBL/GenBank/DDBJ whole genome shotgun (WGS) entry which is preliminary data.</text>
</comment>
<gene>
    <name evidence="21" type="ORF">LOD99_721</name>
</gene>
<dbReference type="AlphaFoldDB" id="A0AAV7K055"/>
<keyword evidence="13" id="KW-0862">Zinc</keyword>
<evidence type="ECO:0000256" key="12">
    <source>
        <dbReference type="ARBA" id="ARBA00022786"/>
    </source>
</evidence>
<dbReference type="GO" id="GO:0008270">
    <property type="term" value="F:zinc ion binding"/>
    <property type="evidence" value="ECO:0007669"/>
    <property type="project" value="UniProtKB-KW"/>
</dbReference>
<dbReference type="Pfam" id="PF00498">
    <property type="entry name" value="FHA"/>
    <property type="match status" value="1"/>
</dbReference>
<keyword evidence="10 18" id="KW-0863">Zinc-finger</keyword>
<evidence type="ECO:0000256" key="10">
    <source>
        <dbReference type="ARBA" id="ARBA00022771"/>
    </source>
</evidence>
<dbReference type="PROSITE" id="PS00518">
    <property type="entry name" value="ZF_RING_1"/>
    <property type="match status" value="1"/>
</dbReference>
<dbReference type="SMART" id="SM00184">
    <property type="entry name" value="RING"/>
    <property type="match status" value="1"/>
</dbReference>
<dbReference type="GO" id="GO:0006511">
    <property type="term" value="P:ubiquitin-dependent protein catabolic process"/>
    <property type="evidence" value="ECO:0007669"/>
    <property type="project" value="TreeGrafter"/>
</dbReference>
<dbReference type="InterPro" id="IPR000253">
    <property type="entry name" value="FHA_dom"/>
</dbReference>
<evidence type="ECO:0000256" key="11">
    <source>
        <dbReference type="ARBA" id="ARBA00022776"/>
    </source>
</evidence>
<evidence type="ECO:0000256" key="4">
    <source>
        <dbReference type="ARBA" id="ARBA00005797"/>
    </source>
</evidence>
<evidence type="ECO:0000256" key="1">
    <source>
        <dbReference type="ARBA" id="ARBA00000900"/>
    </source>
</evidence>
<comment type="subcellular location">
    <subcellularLocation>
        <location evidence="2">Nucleus</location>
        <location evidence="2">PML body</location>
    </subcellularLocation>
</comment>
<dbReference type="Gene3D" id="3.30.40.10">
    <property type="entry name" value="Zinc/RING finger domain, C3HC4 (zinc finger)"/>
    <property type="match status" value="1"/>
</dbReference>
<evidence type="ECO:0000256" key="13">
    <source>
        <dbReference type="ARBA" id="ARBA00022833"/>
    </source>
</evidence>
<evidence type="ECO:0000256" key="5">
    <source>
        <dbReference type="ARBA" id="ARBA00012483"/>
    </source>
</evidence>
<dbReference type="PANTHER" id="PTHR16079">
    <property type="entry name" value="UBIQUITIN LIGASE PROTEIN CHFR"/>
    <property type="match status" value="1"/>
</dbReference>
<evidence type="ECO:0000313" key="21">
    <source>
        <dbReference type="EMBL" id="KAI6654323.1"/>
    </source>
</evidence>
<evidence type="ECO:0000256" key="16">
    <source>
        <dbReference type="ARBA" id="ARBA00029800"/>
    </source>
</evidence>
<evidence type="ECO:0000259" key="20">
    <source>
        <dbReference type="PROSITE" id="PS50089"/>
    </source>
</evidence>
<evidence type="ECO:0000256" key="14">
    <source>
        <dbReference type="ARBA" id="ARBA00023242"/>
    </source>
</evidence>
<dbReference type="SUPFAM" id="SSF57850">
    <property type="entry name" value="RING/U-box"/>
    <property type="match status" value="1"/>
</dbReference>
<dbReference type="SUPFAM" id="SSF49879">
    <property type="entry name" value="SMAD/FHA domain"/>
    <property type="match status" value="1"/>
</dbReference>
<feature type="domain" description="RING-type" evidence="20">
    <location>
        <begin position="199"/>
        <end position="238"/>
    </location>
</feature>
<organism evidence="21 22">
    <name type="scientific">Oopsacas minuta</name>
    <dbReference type="NCBI Taxonomy" id="111878"/>
    <lineage>
        <taxon>Eukaryota</taxon>
        <taxon>Metazoa</taxon>
        <taxon>Porifera</taxon>
        <taxon>Hexactinellida</taxon>
        <taxon>Hexasterophora</taxon>
        <taxon>Lyssacinosida</taxon>
        <taxon>Leucopsacidae</taxon>
        <taxon>Oopsacas</taxon>
    </lineage>
</organism>
<accession>A0AAV7K055</accession>
<dbReference type="InterPro" id="IPR008984">
    <property type="entry name" value="SMAD_FHA_dom_sf"/>
</dbReference>
<dbReference type="InterPro" id="IPR017907">
    <property type="entry name" value="Znf_RING_CS"/>
</dbReference>
<dbReference type="Pfam" id="PF13923">
    <property type="entry name" value="zf-C3HC4_2"/>
    <property type="match status" value="1"/>
</dbReference>
<dbReference type="Proteomes" id="UP001165289">
    <property type="component" value="Unassembled WGS sequence"/>
</dbReference>
<feature type="domain" description="FHA" evidence="19">
    <location>
        <begin position="30"/>
        <end position="81"/>
    </location>
</feature>
<dbReference type="CDD" id="cd16503">
    <property type="entry name" value="RING-HC_CHFR"/>
    <property type="match status" value="1"/>
</dbReference>
<comment type="similarity">
    <text evidence="4">Belongs to the CHFR family.</text>
</comment>
<evidence type="ECO:0000256" key="7">
    <source>
        <dbReference type="ARBA" id="ARBA00022618"/>
    </source>
</evidence>